<feature type="compositionally biased region" description="Polar residues" evidence="3">
    <location>
        <begin position="406"/>
        <end position="415"/>
    </location>
</feature>
<dbReference type="SUPFAM" id="SSF47954">
    <property type="entry name" value="Cyclin-like"/>
    <property type="match status" value="2"/>
</dbReference>
<dbReference type="PANTHER" id="PTHR10026">
    <property type="entry name" value="CYCLIN"/>
    <property type="match status" value="1"/>
</dbReference>
<dbReference type="EMBL" id="CP138584">
    <property type="protein sequence ID" value="WPH00815.1"/>
    <property type="molecule type" value="Genomic_DNA"/>
</dbReference>
<sequence length="415" mass="47128">MVIIQRRVIIAEQLWWAVSPHITVPNAELYRVHRIFRRADNSAMTAPLSEDDIYRTSSQYRLWFFSPENLAAQRAKTRELAIERARHNATQSTAACEYLTAEEELRLVQRYCEQIRTTSDHFKWPITLKATAVQYLKRFYTSNSCITYPPKEIYKTVLFLACKAEGTHMTLSEYARRISTEKESILAPEYKVMQALRFTLEVKHAYRGLKGVLMELLNMAAGTNGEGYKSKMMELALPPKDNRTPWRSASSGSLDQQLLNDRIQAAYAAARTCLDAPALLTDVYFLYTPSQILFAALHVADEPLVAFYLDTKLPATSELRPKILSAIHACAAIMAAFSNGTVMSKDERALLEEKLELCRDSTTRDLVKKHANAKVGNVDDEEERAKRRKMEREKHMKEGDDLFGATLSSSNGLKG</sequence>
<evidence type="ECO:0000256" key="3">
    <source>
        <dbReference type="SAM" id="MobiDB-lite"/>
    </source>
</evidence>
<gene>
    <name evidence="6" type="ORF">R9X50_00364500</name>
</gene>
<evidence type="ECO:0000256" key="1">
    <source>
        <dbReference type="ARBA" id="ARBA00014912"/>
    </source>
</evidence>
<evidence type="ECO:0000259" key="4">
    <source>
        <dbReference type="Pfam" id="PF00134"/>
    </source>
</evidence>
<dbReference type="CDD" id="cd20525">
    <property type="entry name" value="CYCLIN_CCNH_rpt2"/>
    <property type="match status" value="1"/>
</dbReference>
<evidence type="ECO:0000259" key="5">
    <source>
        <dbReference type="Pfam" id="PF16899"/>
    </source>
</evidence>
<dbReference type="Proteomes" id="UP001303373">
    <property type="component" value="Chromosome 5"/>
</dbReference>
<accession>A0AAQ3M4N5</accession>
<dbReference type="AlphaFoldDB" id="A0AAQ3M4N5"/>
<dbReference type="Gene3D" id="1.10.472.10">
    <property type="entry name" value="Cyclin-like"/>
    <property type="match status" value="2"/>
</dbReference>
<organism evidence="6 7">
    <name type="scientific">Acrodontium crateriforme</name>
    <dbReference type="NCBI Taxonomy" id="150365"/>
    <lineage>
        <taxon>Eukaryota</taxon>
        <taxon>Fungi</taxon>
        <taxon>Dikarya</taxon>
        <taxon>Ascomycota</taxon>
        <taxon>Pezizomycotina</taxon>
        <taxon>Dothideomycetes</taxon>
        <taxon>Dothideomycetidae</taxon>
        <taxon>Mycosphaerellales</taxon>
        <taxon>Teratosphaeriaceae</taxon>
        <taxon>Acrodontium</taxon>
    </lineage>
</organism>
<feature type="region of interest" description="Disordered" evidence="3">
    <location>
        <begin position="373"/>
        <end position="415"/>
    </location>
</feature>
<dbReference type="CDD" id="cd20524">
    <property type="entry name" value="CYCLIN_CCNH_rpt1"/>
    <property type="match status" value="1"/>
</dbReference>
<evidence type="ECO:0000313" key="6">
    <source>
        <dbReference type="EMBL" id="WPH00815.1"/>
    </source>
</evidence>
<evidence type="ECO:0000256" key="2">
    <source>
        <dbReference type="ARBA" id="ARBA00023127"/>
    </source>
</evidence>
<dbReference type="InterPro" id="IPR031658">
    <property type="entry name" value="Cyclin_C_2"/>
</dbReference>
<feature type="domain" description="Cyclin N-terminal" evidence="4">
    <location>
        <begin position="96"/>
        <end position="200"/>
    </location>
</feature>
<keyword evidence="7" id="KW-1185">Reference proteome</keyword>
<name>A0AAQ3M4N5_9PEZI</name>
<dbReference type="GO" id="GO:0006357">
    <property type="term" value="P:regulation of transcription by RNA polymerase II"/>
    <property type="evidence" value="ECO:0007669"/>
    <property type="project" value="InterPro"/>
</dbReference>
<evidence type="ECO:0000313" key="7">
    <source>
        <dbReference type="Proteomes" id="UP001303373"/>
    </source>
</evidence>
<proteinExistence type="predicted"/>
<dbReference type="GO" id="GO:0016538">
    <property type="term" value="F:cyclin-dependent protein serine/threonine kinase regulator activity"/>
    <property type="evidence" value="ECO:0007669"/>
    <property type="project" value="InterPro"/>
</dbReference>
<dbReference type="InterPro" id="IPR006671">
    <property type="entry name" value="Cyclin_N"/>
</dbReference>
<dbReference type="Pfam" id="PF00134">
    <property type="entry name" value="Cyclin_N"/>
    <property type="match status" value="1"/>
</dbReference>
<feature type="compositionally biased region" description="Basic and acidic residues" evidence="3">
    <location>
        <begin position="390"/>
        <end position="400"/>
    </location>
</feature>
<reference evidence="6 7" key="1">
    <citation type="submission" date="2023-11" db="EMBL/GenBank/DDBJ databases">
        <title>An acidophilic fungus is an integral part of prey digestion in a carnivorous sundew plant.</title>
        <authorList>
            <person name="Tsai I.J."/>
        </authorList>
    </citation>
    <scope>NUCLEOTIDE SEQUENCE [LARGE SCALE GENOMIC DNA]</scope>
    <source>
        <strain evidence="6">169a</strain>
    </source>
</reference>
<dbReference type="InterPro" id="IPR036915">
    <property type="entry name" value="Cyclin-like_sf"/>
</dbReference>
<feature type="domain" description="Cyclin C-terminal" evidence="5">
    <location>
        <begin position="204"/>
        <end position="334"/>
    </location>
</feature>
<dbReference type="InterPro" id="IPR043198">
    <property type="entry name" value="Cyclin/Ssn8"/>
</dbReference>
<dbReference type="Pfam" id="PF16899">
    <property type="entry name" value="Cyclin_C_2"/>
    <property type="match status" value="1"/>
</dbReference>
<keyword evidence="2" id="KW-0195">Cyclin</keyword>
<protein>
    <recommendedName>
        <fullName evidence="1">RNA polymerase II holoenzyme cyclin-like subunit</fullName>
    </recommendedName>
</protein>